<keyword evidence="2" id="KW-1185">Reference proteome</keyword>
<sequence length="89" mass="9167">MARASRTDWARVAAMTDEDLEALIAGDPDEGVYADASPPSPAADAAGFVAIPVDREVLAWFQAQGPGAAERMAAALRSHMEAQRAAGGA</sequence>
<dbReference type="Proteomes" id="UP001243009">
    <property type="component" value="Unassembled WGS sequence"/>
</dbReference>
<proteinExistence type="predicted"/>
<organism evidence="1 2">
    <name type="scientific">Paracraurococcus lichenis</name>
    <dbReference type="NCBI Taxonomy" id="3064888"/>
    <lineage>
        <taxon>Bacteria</taxon>
        <taxon>Pseudomonadati</taxon>
        <taxon>Pseudomonadota</taxon>
        <taxon>Alphaproteobacteria</taxon>
        <taxon>Acetobacterales</taxon>
        <taxon>Roseomonadaceae</taxon>
        <taxon>Paracraurococcus</taxon>
    </lineage>
</organism>
<dbReference type="EMBL" id="JAUTWS010000016">
    <property type="protein sequence ID" value="MDO9710274.1"/>
    <property type="molecule type" value="Genomic_DNA"/>
</dbReference>
<name>A0ABT9E281_9PROT</name>
<reference evidence="1 2" key="1">
    <citation type="submission" date="2023-08" db="EMBL/GenBank/DDBJ databases">
        <title>The draft genome sequence of Paracraurococcus sp. LOR1-02.</title>
        <authorList>
            <person name="Kingkaew E."/>
            <person name="Tanasupawat S."/>
        </authorList>
    </citation>
    <scope>NUCLEOTIDE SEQUENCE [LARGE SCALE GENOMIC DNA]</scope>
    <source>
        <strain evidence="1 2">LOR1-02</strain>
    </source>
</reference>
<protein>
    <submittedName>
        <fullName evidence="1">BrnA antitoxin family protein</fullName>
    </submittedName>
</protein>
<evidence type="ECO:0000313" key="2">
    <source>
        <dbReference type="Proteomes" id="UP001243009"/>
    </source>
</evidence>
<comment type="caution">
    <text evidence="1">The sequence shown here is derived from an EMBL/GenBank/DDBJ whole genome shotgun (WGS) entry which is preliminary data.</text>
</comment>
<evidence type="ECO:0000313" key="1">
    <source>
        <dbReference type="EMBL" id="MDO9710274.1"/>
    </source>
</evidence>
<dbReference type="RefSeq" id="WP_305105132.1">
    <property type="nucleotide sequence ID" value="NZ_JAUTWS010000016.1"/>
</dbReference>
<accession>A0ABT9E281</accession>
<gene>
    <name evidence="1" type="ORF">Q7A36_18110</name>
</gene>